<dbReference type="EMBL" id="BEZZ01002076">
    <property type="protein sequence ID" value="GCC21135.1"/>
    <property type="molecule type" value="Genomic_DNA"/>
</dbReference>
<accession>A0A401RSK7</accession>
<proteinExistence type="predicted"/>
<name>A0A401RSK7_CHIPU</name>
<evidence type="ECO:0000313" key="1">
    <source>
        <dbReference type="EMBL" id="GCC21135.1"/>
    </source>
</evidence>
<comment type="caution">
    <text evidence="1">The sequence shown here is derived from an EMBL/GenBank/DDBJ whole genome shotgun (WGS) entry which is preliminary data.</text>
</comment>
<feature type="non-terminal residue" evidence="1">
    <location>
        <position position="1"/>
    </location>
</feature>
<dbReference type="Proteomes" id="UP000287033">
    <property type="component" value="Unassembled WGS sequence"/>
</dbReference>
<organism evidence="1 2">
    <name type="scientific">Chiloscyllium punctatum</name>
    <name type="common">Brownbanded bambooshark</name>
    <name type="synonym">Hemiscyllium punctatum</name>
    <dbReference type="NCBI Taxonomy" id="137246"/>
    <lineage>
        <taxon>Eukaryota</taxon>
        <taxon>Metazoa</taxon>
        <taxon>Chordata</taxon>
        <taxon>Craniata</taxon>
        <taxon>Vertebrata</taxon>
        <taxon>Chondrichthyes</taxon>
        <taxon>Elasmobranchii</taxon>
        <taxon>Galeomorphii</taxon>
        <taxon>Galeoidea</taxon>
        <taxon>Orectolobiformes</taxon>
        <taxon>Hemiscylliidae</taxon>
        <taxon>Chiloscyllium</taxon>
    </lineage>
</organism>
<reference evidence="1 2" key="1">
    <citation type="journal article" date="2018" name="Nat. Ecol. Evol.">
        <title>Shark genomes provide insights into elasmobranch evolution and the origin of vertebrates.</title>
        <authorList>
            <person name="Hara Y"/>
            <person name="Yamaguchi K"/>
            <person name="Onimaru K"/>
            <person name="Kadota M"/>
            <person name="Koyanagi M"/>
            <person name="Keeley SD"/>
            <person name="Tatsumi K"/>
            <person name="Tanaka K"/>
            <person name="Motone F"/>
            <person name="Kageyama Y"/>
            <person name="Nozu R"/>
            <person name="Adachi N"/>
            <person name="Nishimura O"/>
            <person name="Nakagawa R"/>
            <person name="Tanegashima C"/>
            <person name="Kiyatake I"/>
            <person name="Matsumoto R"/>
            <person name="Murakumo K"/>
            <person name="Nishida K"/>
            <person name="Terakita A"/>
            <person name="Kuratani S"/>
            <person name="Sato K"/>
            <person name="Hyodo S Kuraku.S."/>
        </authorList>
    </citation>
    <scope>NUCLEOTIDE SEQUENCE [LARGE SCALE GENOMIC DNA]</scope>
</reference>
<gene>
    <name evidence="1" type="ORF">chiPu_0019602</name>
</gene>
<keyword evidence="2" id="KW-1185">Reference proteome</keyword>
<dbReference type="AlphaFoldDB" id="A0A401RSK7"/>
<sequence>NVGANHLLDYGSTAATISSFILPRRLMSSERFATKAEEGVCSSIILNEAAL</sequence>
<evidence type="ECO:0000313" key="2">
    <source>
        <dbReference type="Proteomes" id="UP000287033"/>
    </source>
</evidence>
<protein>
    <submittedName>
        <fullName evidence="1">Uncharacterized protein</fullName>
    </submittedName>
</protein>